<dbReference type="Proteomes" id="UP000198814">
    <property type="component" value="Unassembled WGS sequence"/>
</dbReference>
<dbReference type="STRING" id="42354.SAMN05216333_101180"/>
<dbReference type="InterPro" id="IPR043519">
    <property type="entry name" value="NT_sf"/>
</dbReference>
<dbReference type="SUPFAM" id="SSF81301">
    <property type="entry name" value="Nucleotidyltransferase"/>
    <property type="match status" value="1"/>
</dbReference>
<keyword evidence="3" id="KW-1185">Reference proteome</keyword>
<feature type="domain" description="Polymerase beta nucleotidyltransferase" evidence="1">
    <location>
        <begin position="19"/>
        <end position="102"/>
    </location>
</feature>
<dbReference type="RefSeq" id="WP_090314942.1">
    <property type="nucleotide sequence ID" value="NZ_FNOE01000001.1"/>
</dbReference>
<evidence type="ECO:0000313" key="2">
    <source>
        <dbReference type="EMBL" id="SEN79006.1"/>
    </source>
</evidence>
<accession>A0A1H8JFC6</accession>
<name>A0A1H8JFC6_9PROT</name>
<dbReference type="EMBL" id="FODO01000001">
    <property type="protein sequence ID" value="SEN79006.1"/>
    <property type="molecule type" value="Genomic_DNA"/>
</dbReference>
<proteinExistence type="predicted"/>
<evidence type="ECO:0000259" key="1">
    <source>
        <dbReference type="Pfam" id="PF18765"/>
    </source>
</evidence>
<dbReference type="CDD" id="cd05403">
    <property type="entry name" value="NT_KNTase_like"/>
    <property type="match status" value="1"/>
</dbReference>
<evidence type="ECO:0000313" key="3">
    <source>
        <dbReference type="Proteomes" id="UP000198814"/>
    </source>
</evidence>
<dbReference type="Gene3D" id="3.30.460.10">
    <property type="entry name" value="Beta Polymerase, domain 2"/>
    <property type="match status" value="1"/>
</dbReference>
<dbReference type="InterPro" id="IPR041633">
    <property type="entry name" value="Polbeta"/>
</dbReference>
<dbReference type="AlphaFoldDB" id="A0A1H8JFC6"/>
<organism evidence="2 3">
    <name type="scientific">Nitrosomonas oligotropha</name>
    <dbReference type="NCBI Taxonomy" id="42354"/>
    <lineage>
        <taxon>Bacteria</taxon>
        <taxon>Pseudomonadati</taxon>
        <taxon>Pseudomonadota</taxon>
        <taxon>Betaproteobacteria</taxon>
        <taxon>Nitrosomonadales</taxon>
        <taxon>Nitrosomonadaceae</taxon>
        <taxon>Nitrosomonas</taxon>
    </lineage>
</organism>
<dbReference type="Pfam" id="PF18765">
    <property type="entry name" value="Polbeta"/>
    <property type="match status" value="1"/>
</dbReference>
<sequence>MSDQPLIDVSEADWLIIRNILRAHVPDCTVWAFGSRATGRAKQYSDLDLAISGNKPFGLDLAAQLAEAFAESDLPYKVDIVDWTTASEVFRKVIERDRVIVQSEYSSDARMMGA</sequence>
<reference evidence="3" key="1">
    <citation type="submission" date="2016-10" db="EMBL/GenBank/DDBJ databases">
        <authorList>
            <person name="Varghese N."/>
            <person name="Submissions S."/>
        </authorList>
    </citation>
    <scope>NUCLEOTIDE SEQUENCE [LARGE SCALE GENOMIC DNA]</scope>
    <source>
        <strain evidence="3">Nm76</strain>
    </source>
</reference>
<dbReference type="OrthoDB" id="9798929at2"/>
<gene>
    <name evidence="2" type="ORF">SAMN05216333_101180</name>
</gene>
<protein>
    <submittedName>
        <fullName evidence="2">Type I restriction enzyme, S subunit</fullName>
    </submittedName>
</protein>